<comment type="caution">
    <text evidence="2">The sequence shown here is derived from an EMBL/GenBank/DDBJ whole genome shotgun (WGS) entry which is preliminary data.</text>
</comment>
<dbReference type="AlphaFoldDB" id="A0A2K3LXT8"/>
<organism evidence="2 3">
    <name type="scientific">Trifolium pratense</name>
    <name type="common">Red clover</name>
    <dbReference type="NCBI Taxonomy" id="57577"/>
    <lineage>
        <taxon>Eukaryota</taxon>
        <taxon>Viridiplantae</taxon>
        <taxon>Streptophyta</taxon>
        <taxon>Embryophyta</taxon>
        <taxon>Tracheophyta</taxon>
        <taxon>Spermatophyta</taxon>
        <taxon>Magnoliopsida</taxon>
        <taxon>eudicotyledons</taxon>
        <taxon>Gunneridae</taxon>
        <taxon>Pentapetalae</taxon>
        <taxon>rosids</taxon>
        <taxon>fabids</taxon>
        <taxon>Fabales</taxon>
        <taxon>Fabaceae</taxon>
        <taxon>Papilionoideae</taxon>
        <taxon>50 kb inversion clade</taxon>
        <taxon>NPAAA clade</taxon>
        <taxon>Hologalegina</taxon>
        <taxon>IRL clade</taxon>
        <taxon>Trifolieae</taxon>
        <taxon>Trifolium</taxon>
    </lineage>
</organism>
<dbReference type="ExpressionAtlas" id="A0A2K3LXT8">
    <property type="expression patterns" value="baseline"/>
</dbReference>
<keyword evidence="1" id="KW-0732">Signal</keyword>
<accession>A0A2K3LXT8</accession>
<dbReference type="InterPro" id="IPR029063">
    <property type="entry name" value="SAM-dependent_MTases_sf"/>
</dbReference>
<protein>
    <submittedName>
        <fullName evidence="2">Mediator of RNA polymerase II transcription subunit 36a-like protein</fullName>
    </submittedName>
</protein>
<dbReference type="STRING" id="57577.A0A2K3LXT8"/>
<evidence type="ECO:0000256" key="1">
    <source>
        <dbReference type="SAM" id="SignalP"/>
    </source>
</evidence>
<feature type="signal peptide" evidence="1">
    <location>
        <begin position="1"/>
        <end position="20"/>
    </location>
</feature>
<dbReference type="EMBL" id="ASHM01043913">
    <property type="protein sequence ID" value="PNX83346.1"/>
    <property type="molecule type" value="Genomic_DNA"/>
</dbReference>
<proteinExistence type="predicted"/>
<reference evidence="2 3" key="2">
    <citation type="journal article" date="2017" name="Front. Plant Sci.">
        <title>Gene Classification and Mining of Molecular Markers Useful in Red Clover (Trifolium pratense) Breeding.</title>
        <authorList>
            <person name="Istvanek J."/>
            <person name="Dluhosova J."/>
            <person name="Dluhos P."/>
            <person name="Patkova L."/>
            <person name="Nedelnik J."/>
            <person name="Repkova J."/>
        </authorList>
    </citation>
    <scope>NUCLEOTIDE SEQUENCE [LARGE SCALE GENOMIC DNA]</scope>
    <source>
        <strain evidence="3">cv. Tatra</strain>
        <tissue evidence="2">Young leaves</tissue>
    </source>
</reference>
<dbReference type="Gene3D" id="3.40.50.150">
    <property type="entry name" value="Vaccinia Virus protein VP39"/>
    <property type="match status" value="1"/>
</dbReference>
<evidence type="ECO:0000313" key="3">
    <source>
        <dbReference type="Proteomes" id="UP000236291"/>
    </source>
</evidence>
<reference evidence="2 3" key="1">
    <citation type="journal article" date="2014" name="Am. J. Bot.">
        <title>Genome assembly and annotation for red clover (Trifolium pratense; Fabaceae).</title>
        <authorList>
            <person name="Istvanek J."/>
            <person name="Jaros M."/>
            <person name="Krenek A."/>
            <person name="Repkova J."/>
        </authorList>
    </citation>
    <scope>NUCLEOTIDE SEQUENCE [LARGE SCALE GENOMIC DNA]</scope>
    <source>
        <strain evidence="3">cv. Tatra</strain>
        <tissue evidence="2">Young leaves</tissue>
    </source>
</reference>
<gene>
    <name evidence="2" type="ORF">L195_g039387</name>
</gene>
<feature type="chain" id="PRO_5014446813" evidence="1">
    <location>
        <begin position="21"/>
        <end position="145"/>
    </location>
</feature>
<sequence length="145" mass="16368">MLVKTICVVICIIMFVTFNGEETHLGWFGGIGLRPESVLLLKDGLVYVVGFSNDVAHMAGKRPNVVTILEKYFYTHYRMLLSMVYVVFGEIDDLPNKTNNMNSTGHAIFACDHLEREFKLIQTVMLDLVKGAYALNIGGYRMPDE</sequence>
<name>A0A2K3LXT8_TRIPR</name>
<dbReference type="Proteomes" id="UP000236291">
    <property type="component" value="Unassembled WGS sequence"/>
</dbReference>
<evidence type="ECO:0000313" key="2">
    <source>
        <dbReference type="EMBL" id="PNX83346.1"/>
    </source>
</evidence>